<comment type="function">
    <text evidence="14">In presence of calcium ions, it binds to surfactant phospholipids and contributes to lower the surface tension at the air-liquid interface in the alveoli of the mammalian lung and is essential for normal respiration. Enhances the expression of MYO18A/SP-R210 on alveolar macrophages.</text>
</comment>
<dbReference type="InterPro" id="IPR033990">
    <property type="entry name" value="Collectin_CTLD"/>
</dbReference>
<reference evidence="20" key="2">
    <citation type="submission" date="2025-08" db="UniProtKB">
        <authorList>
            <consortium name="Ensembl"/>
        </authorList>
    </citation>
    <scope>IDENTIFICATION</scope>
    <source>
        <strain evidence="20">Thorbecke</strain>
    </source>
</reference>
<evidence type="ECO:0000256" key="3">
    <source>
        <dbReference type="ARBA" id="ARBA00022439"/>
    </source>
</evidence>
<dbReference type="CDD" id="cd03591">
    <property type="entry name" value="CLECT_collectin_like"/>
    <property type="match status" value="1"/>
</dbReference>
<dbReference type="Bgee" id="ENSOCUG00000016669">
    <property type="expression patterns" value="Expressed in upper lobe of left lung and 13 other cell types or tissues"/>
</dbReference>
<evidence type="ECO:0000256" key="15">
    <source>
        <dbReference type="ARBA" id="ARBA00038230"/>
    </source>
</evidence>
<keyword evidence="12" id="KW-1015">Disulfide bond</keyword>
<evidence type="ECO:0000256" key="1">
    <source>
        <dbReference type="ARBA" id="ARBA00004364"/>
    </source>
</evidence>
<dbReference type="PROSITE" id="PS50041">
    <property type="entry name" value="C_TYPE_LECTIN_2"/>
    <property type="match status" value="1"/>
</dbReference>
<evidence type="ECO:0000256" key="6">
    <source>
        <dbReference type="ARBA" id="ARBA00022713"/>
    </source>
</evidence>
<name>A0A5F9CJ40_RABIT</name>
<sequence>MRCANKKAASCPTHPRVEALVTGDLQGWGGSLGGRILYMVLSTVHSGLGVERDPHSLEALCAGDAAGAGAMLLLSLALTLISAPASDTCDTKDVCIGSPGIPGTPGSHGLPGRDGRDGVKGDPGPPGPMGPPGGMPGLPGRDGLIGAPGVPGERGDKGEPGERGPPGLPAYLDEELQATLHELRHHALQSIGVLSLQGSMKAVGEKIFSTNGQSVNFDAIREVCARAGGRIAVPRSLEENEAIASIVKERNTYAYLGLAEGPTAGDFYYLDGDPVNYTNWYPGEPRGQGREKCVEMYTDGKWNDKNCLQYRLVILITVPLTAINTATERGRSLHSLGTDHLHRHRIKYYEILSQCHRPVLFSPFKKSDDAGASRSSSSECCYGEQVAEHQFKSPYPDLELTLLTAPSSGWTEMTQA</sequence>
<dbReference type="GO" id="GO:0005615">
    <property type="term" value="C:extracellular space"/>
    <property type="evidence" value="ECO:0007669"/>
    <property type="project" value="TreeGrafter"/>
</dbReference>
<keyword evidence="10" id="KW-0106">Calcium</keyword>
<comment type="subunit">
    <text evidence="16">Oligomeric complex of 6 set of homotrimers.</text>
</comment>
<feature type="compositionally biased region" description="Pro residues" evidence="18">
    <location>
        <begin position="123"/>
        <end position="134"/>
    </location>
</feature>
<reference evidence="20" key="3">
    <citation type="submission" date="2025-09" db="UniProtKB">
        <authorList>
            <consortium name="Ensembl"/>
        </authorList>
    </citation>
    <scope>IDENTIFICATION</scope>
    <source>
        <strain evidence="20">Thorbecke</strain>
    </source>
</reference>
<dbReference type="GO" id="GO:0030246">
    <property type="term" value="F:carbohydrate binding"/>
    <property type="evidence" value="ECO:0007669"/>
    <property type="project" value="UniProtKB-KW"/>
</dbReference>
<evidence type="ECO:0000256" key="11">
    <source>
        <dbReference type="ARBA" id="ARBA00023119"/>
    </source>
</evidence>
<dbReference type="SUPFAM" id="SSF57944">
    <property type="entry name" value="Triple coiled coil domain of C-type lectins"/>
    <property type="match status" value="1"/>
</dbReference>
<evidence type="ECO:0000256" key="10">
    <source>
        <dbReference type="ARBA" id="ARBA00022837"/>
    </source>
</evidence>
<feature type="domain" description="C-type lectin" evidence="19">
    <location>
        <begin position="208"/>
        <end position="314"/>
    </location>
</feature>
<evidence type="ECO:0000256" key="4">
    <source>
        <dbReference type="ARBA" id="ARBA00022525"/>
    </source>
</evidence>
<dbReference type="GeneTree" id="ENSGT00940000156653"/>
<keyword evidence="7" id="KW-0479">Metal-binding</keyword>
<dbReference type="GO" id="GO:0007585">
    <property type="term" value="P:respiratory gaseous exchange by respiratory system"/>
    <property type="evidence" value="ECO:0007669"/>
    <property type="project" value="UniProtKB-KW"/>
</dbReference>
<feature type="compositionally biased region" description="Basic and acidic residues" evidence="18">
    <location>
        <begin position="111"/>
        <end position="120"/>
    </location>
</feature>
<dbReference type="Proteomes" id="UP000001811">
    <property type="component" value="Unplaced"/>
</dbReference>
<keyword evidence="5" id="KW-0272">Extracellular matrix</keyword>
<dbReference type="InterPro" id="IPR001304">
    <property type="entry name" value="C-type_lectin-like"/>
</dbReference>
<evidence type="ECO:0000256" key="14">
    <source>
        <dbReference type="ARBA" id="ARBA00037480"/>
    </source>
</evidence>
<dbReference type="GO" id="GO:0005581">
    <property type="term" value="C:collagen trimer"/>
    <property type="evidence" value="ECO:0007669"/>
    <property type="project" value="UniProtKB-KW"/>
</dbReference>
<evidence type="ECO:0000256" key="8">
    <source>
        <dbReference type="ARBA" id="ARBA00022729"/>
    </source>
</evidence>
<keyword evidence="8" id="KW-0732">Signal</keyword>
<dbReference type="FunFam" id="3.10.100.10:FF:000056">
    <property type="entry name" value="Pulmonary surfactant-associated protein A"/>
    <property type="match status" value="1"/>
</dbReference>
<keyword evidence="13" id="KW-0325">Glycoprotein</keyword>
<keyword evidence="9" id="KW-0430">Lectin</keyword>
<feature type="region of interest" description="Disordered" evidence="18">
    <location>
        <begin position="100"/>
        <end position="169"/>
    </location>
</feature>
<dbReference type="Pfam" id="PF00059">
    <property type="entry name" value="Lectin_C"/>
    <property type="match status" value="1"/>
</dbReference>
<dbReference type="InterPro" id="IPR051077">
    <property type="entry name" value="Ca-dependent_lectin"/>
</dbReference>
<comment type="similarity">
    <text evidence="15">Belongs to the SFTPA family.</text>
</comment>
<evidence type="ECO:0000256" key="16">
    <source>
        <dbReference type="ARBA" id="ARBA00038763"/>
    </source>
</evidence>
<evidence type="ECO:0000313" key="21">
    <source>
        <dbReference type="Proteomes" id="UP000001811"/>
    </source>
</evidence>
<dbReference type="PANTHER" id="PTHR24024:SF13">
    <property type="entry name" value="PULMONARY SURFACTANT-ASSOCIATED PROTEIN A1"/>
    <property type="match status" value="1"/>
</dbReference>
<dbReference type="InterPro" id="IPR016186">
    <property type="entry name" value="C-type_lectin-like/link_sf"/>
</dbReference>
<proteinExistence type="inferred from homology"/>
<keyword evidence="21" id="KW-1185">Reference proteome</keyword>
<dbReference type="InParanoid" id="A0A5F9CJ40"/>
<keyword evidence="4" id="KW-0964">Secreted</keyword>
<dbReference type="PANTHER" id="PTHR24024">
    <property type="entry name" value="PULMONARY SURFACTANT-ASSOCIATED PROTEIN A"/>
    <property type="match status" value="1"/>
</dbReference>
<keyword evidence="11" id="KW-0176">Collagen</keyword>
<dbReference type="Ensembl" id="ENSOCUT00000064316.1">
    <property type="protein sequence ID" value="ENSOCUP00000033716.1"/>
    <property type="gene ID" value="ENSOCUG00000016669.3"/>
</dbReference>
<evidence type="ECO:0000256" key="7">
    <source>
        <dbReference type="ARBA" id="ARBA00022723"/>
    </source>
</evidence>
<keyword evidence="3" id="KW-0767">Surface film</keyword>
<protein>
    <recommendedName>
        <fullName evidence="17">Pulmonary surfactant-associated protein A</fullName>
    </recommendedName>
</protein>
<organism evidence="20 21">
    <name type="scientific">Oryctolagus cuniculus</name>
    <name type="common">Rabbit</name>
    <dbReference type="NCBI Taxonomy" id="9986"/>
    <lineage>
        <taxon>Eukaryota</taxon>
        <taxon>Metazoa</taxon>
        <taxon>Chordata</taxon>
        <taxon>Craniata</taxon>
        <taxon>Vertebrata</taxon>
        <taxon>Euteleostomi</taxon>
        <taxon>Mammalia</taxon>
        <taxon>Eutheria</taxon>
        <taxon>Euarchontoglires</taxon>
        <taxon>Glires</taxon>
        <taxon>Lagomorpha</taxon>
        <taxon>Leporidae</taxon>
        <taxon>Oryctolagus</taxon>
    </lineage>
</organism>
<evidence type="ECO:0000256" key="5">
    <source>
        <dbReference type="ARBA" id="ARBA00022530"/>
    </source>
</evidence>
<dbReference type="GO" id="GO:0005771">
    <property type="term" value="C:multivesicular body"/>
    <property type="evidence" value="ECO:0007669"/>
    <property type="project" value="TreeGrafter"/>
</dbReference>
<dbReference type="SMART" id="SM00034">
    <property type="entry name" value="CLECT"/>
    <property type="match status" value="1"/>
</dbReference>
<gene>
    <name evidence="20" type="primary">SFTPA1</name>
</gene>
<dbReference type="InterPro" id="IPR016187">
    <property type="entry name" value="CTDL_fold"/>
</dbReference>
<dbReference type="SMR" id="A0A5F9CJ40"/>
<evidence type="ECO:0000256" key="9">
    <source>
        <dbReference type="ARBA" id="ARBA00022734"/>
    </source>
</evidence>
<keyword evidence="6" id="KW-0305">Gaseous exchange</keyword>
<accession>A0A5F9CJ40</accession>
<dbReference type="GO" id="GO:0046872">
    <property type="term" value="F:metal ion binding"/>
    <property type="evidence" value="ECO:0007669"/>
    <property type="project" value="UniProtKB-KW"/>
</dbReference>
<evidence type="ECO:0000256" key="13">
    <source>
        <dbReference type="ARBA" id="ARBA00023180"/>
    </source>
</evidence>
<dbReference type="FunCoup" id="A0A5F9CJ40">
    <property type="interactions" value="29"/>
</dbReference>
<evidence type="ECO:0000313" key="20">
    <source>
        <dbReference type="Ensembl" id="ENSOCUP00000033716.1"/>
    </source>
</evidence>
<evidence type="ECO:0000256" key="2">
    <source>
        <dbReference type="ARBA" id="ARBA00004498"/>
    </source>
</evidence>
<evidence type="ECO:0000259" key="19">
    <source>
        <dbReference type="PROSITE" id="PS50041"/>
    </source>
</evidence>
<dbReference type="SUPFAM" id="SSF56436">
    <property type="entry name" value="C-type lectin-like"/>
    <property type="match status" value="1"/>
</dbReference>
<evidence type="ECO:0000256" key="18">
    <source>
        <dbReference type="SAM" id="MobiDB-lite"/>
    </source>
</evidence>
<evidence type="ECO:0000256" key="17">
    <source>
        <dbReference type="ARBA" id="ARBA00041095"/>
    </source>
</evidence>
<reference evidence="20 21" key="1">
    <citation type="journal article" date="2011" name="Nature">
        <title>A high-resolution map of human evolutionary constraint using 29 mammals.</title>
        <authorList>
            <person name="Lindblad-Toh K."/>
            <person name="Garber M."/>
            <person name="Zuk O."/>
            <person name="Lin M.F."/>
            <person name="Parker B.J."/>
            <person name="Washietl S."/>
            <person name="Kheradpour P."/>
            <person name="Ernst J."/>
            <person name="Jordan G."/>
            <person name="Mauceli E."/>
            <person name="Ward L.D."/>
            <person name="Lowe C.B."/>
            <person name="Holloway A.K."/>
            <person name="Clamp M."/>
            <person name="Gnerre S."/>
            <person name="Alfoldi J."/>
            <person name="Beal K."/>
            <person name="Chang J."/>
            <person name="Clawson H."/>
            <person name="Cuff J."/>
            <person name="Di Palma F."/>
            <person name="Fitzgerald S."/>
            <person name="Flicek P."/>
            <person name="Guttman M."/>
            <person name="Hubisz M.J."/>
            <person name="Jaffe D.B."/>
            <person name="Jungreis I."/>
            <person name="Kent W.J."/>
            <person name="Kostka D."/>
            <person name="Lara M."/>
            <person name="Martins A.L."/>
            <person name="Massingham T."/>
            <person name="Moltke I."/>
            <person name="Raney B.J."/>
            <person name="Rasmussen M.D."/>
            <person name="Robinson J."/>
            <person name="Stark A."/>
            <person name="Vilella A.J."/>
            <person name="Wen J."/>
            <person name="Xie X."/>
            <person name="Zody M.C."/>
            <person name="Baldwin J."/>
            <person name="Bloom T."/>
            <person name="Chin C.W."/>
            <person name="Heiman D."/>
            <person name="Nicol R."/>
            <person name="Nusbaum C."/>
            <person name="Young S."/>
            <person name="Wilkinson J."/>
            <person name="Worley K.C."/>
            <person name="Kovar C.L."/>
            <person name="Muzny D.M."/>
            <person name="Gibbs R.A."/>
            <person name="Cree A."/>
            <person name="Dihn H.H."/>
            <person name="Fowler G."/>
            <person name="Jhangiani S."/>
            <person name="Joshi V."/>
            <person name="Lee S."/>
            <person name="Lewis L.R."/>
            <person name="Nazareth L.V."/>
            <person name="Okwuonu G."/>
            <person name="Santibanez J."/>
            <person name="Warren W.C."/>
            <person name="Mardis E.R."/>
            <person name="Weinstock G.M."/>
            <person name="Wilson R.K."/>
            <person name="Delehaunty K."/>
            <person name="Dooling D."/>
            <person name="Fronik C."/>
            <person name="Fulton L."/>
            <person name="Fulton B."/>
            <person name="Graves T."/>
            <person name="Minx P."/>
            <person name="Sodergren E."/>
            <person name="Birney E."/>
            <person name="Margulies E.H."/>
            <person name="Herrero J."/>
            <person name="Green E.D."/>
            <person name="Haussler D."/>
            <person name="Siepel A."/>
            <person name="Goldman N."/>
            <person name="Pollard K.S."/>
            <person name="Pedersen J.S."/>
            <person name="Lander E.S."/>
            <person name="Kellis M."/>
        </authorList>
    </citation>
    <scope>NUCLEOTIDE SEQUENCE [LARGE SCALE GENOMIC DNA]</scope>
    <source>
        <strain evidence="21">Thorbecke</strain>
    </source>
</reference>
<comment type="subcellular location">
    <subcellularLocation>
        <location evidence="2">Secreted</location>
        <location evidence="2">Extracellular space</location>
        <location evidence="2">Extracellular matrix</location>
    </subcellularLocation>
    <subcellularLocation>
        <location evidence="1">Secreted</location>
        <location evidence="1">Extracellular space</location>
        <location evidence="1">Surface film</location>
    </subcellularLocation>
</comment>
<evidence type="ECO:0000256" key="12">
    <source>
        <dbReference type="ARBA" id="ARBA00023157"/>
    </source>
</evidence>
<feature type="compositionally biased region" description="Basic and acidic residues" evidence="18">
    <location>
        <begin position="153"/>
        <end position="162"/>
    </location>
</feature>
<dbReference type="Gene3D" id="3.10.100.10">
    <property type="entry name" value="Mannose-Binding Protein A, subunit A"/>
    <property type="match status" value="1"/>
</dbReference>
<dbReference type="AlphaFoldDB" id="A0A5F9CJ40"/>